<evidence type="ECO:0000256" key="1">
    <source>
        <dbReference type="SAM" id="MobiDB-lite"/>
    </source>
</evidence>
<dbReference type="OrthoDB" id="8794394at2"/>
<dbReference type="EMBL" id="SSOD01000020">
    <property type="protein sequence ID" value="THF56544.1"/>
    <property type="molecule type" value="Genomic_DNA"/>
</dbReference>
<reference evidence="3 4" key="1">
    <citation type="submission" date="2019-04" db="EMBL/GenBank/DDBJ databases">
        <title>Azoarcus rhizosphaerae sp. nov. isolated from rhizosphere of Ficus religiosa.</title>
        <authorList>
            <person name="Lin S.-Y."/>
            <person name="Hameed A."/>
            <person name="Hsu Y.-H."/>
            <person name="Young C.-C."/>
        </authorList>
    </citation>
    <scope>NUCLEOTIDE SEQUENCE [LARGE SCALE GENOMIC DNA]</scope>
    <source>
        <strain evidence="3 4">CC-YHH848</strain>
    </source>
</reference>
<sequence>MVMRRVRRVWRLTSRGRTAEWAGTRRTSSNVSAFWITRMASILSTKSVLYRPPSRHVSRTTSGKATMALRSARLSLAATLLVLSVPLFYAQTSQADIYTWKDRSGQVHYADTPPLTGDATVVGPVRRVSKSESEEAAASAEGQEPTLADKELEFRQRRAAEADAAAKTEQEEKRAADRQRACDSARGQLATLQNNQRVARVNAQGEREFLDDDTRTQEAERIQAFLDQNCSQ</sequence>
<gene>
    <name evidence="3" type="ORF">E6O51_19210</name>
</gene>
<comment type="caution">
    <text evidence="3">The sequence shown here is derived from an EMBL/GenBank/DDBJ whole genome shotgun (WGS) entry which is preliminary data.</text>
</comment>
<name>A0A4S4ABZ5_9RHOO</name>
<keyword evidence="4" id="KW-1185">Reference proteome</keyword>
<dbReference type="Proteomes" id="UP000307956">
    <property type="component" value="Unassembled WGS sequence"/>
</dbReference>
<feature type="region of interest" description="Disordered" evidence="1">
    <location>
        <begin position="162"/>
        <end position="189"/>
    </location>
</feature>
<protein>
    <submittedName>
        <fullName evidence="3">DUF4124 domain-containing protein</fullName>
    </submittedName>
</protein>
<dbReference type="InterPro" id="IPR025392">
    <property type="entry name" value="DUF4124"/>
</dbReference>
<evidence type="ECO:0000259" key="2">
    <source>
        <dbReference type="Pfam" id="PF13511"/>
    </source>
</evidence>
<accession>A0A4S4ABZ5</accession>
<feature type="compositionally biased region" description="Basic and acidic residues" evidence="1">
    <location>
        <begin position="162"/>
        <end position="183"/>
    </location>
</feature>
<dbReference type="AlphaFoldDB" id="A0A4S4ABZ5"/>
<dbReference type="Pfam" id="PF13511">
    <property type="entry name" value="DUF4124"/>
    <property type="match status" value="1"/>
</dbReference>
<evidence type="ECO:0000313" key="3">
    <source>
        <dbReference type="EMBL" id="THF56544.1"/>
    </source>
</evidence>
<evidence type="ECO:0000313" key="4">
    <source>
        <dbReference type="Proteomes" id="UP000307956"/>
    </source>
</evidence>
<proteinExistence type="predicted"/>
<feature type="domain" description="DUF4124" evidence="2">
    <location>
        <begin position="87"/>
        <end position="138"/>
    </location>
</feature>
<organism evidence="3 4">
    <name type="scientific">Pseudothauera rhizosphaerae</name>
    <dbReference type="NCBI Taxonomy" id="2565932"/>
    <lineage>
        <taxon>Bacteria</taxon>
        <taxon>Pseudomonadati</taxon>
        <taxon>Pseudomonadota</taxon>
        <taxon>Betaproteobacteria</taxon>
        <taxon>Rhodocyclales</taxon>
        <taxon>Zoogloeaceae</taxon>
        <taxon>Pseudothauera</taxon>
    </lineage>
</organism>